<evidence type="ECO:0000256" key="1">
    <source>
        <dbReference type="SAM" id="Coils"/>
    </source>
</evidence>
<protein>
    <recommendedName>
        <fullName evidence="3">Nucleotide exchange factor GrpE</fullName>
    </recommendedName>
</protein>
<reference evidence="2" key="1">
    <citation type="journal article" date="2015" name="Nature">
        <title>Complex archaea that bridge the gap between prokaryotes and eukaryotes.</title>
        <authorList>
            <person name="Spang A."/>
            <person name="Saw J.H."/>
            <person name="Jorgensen S.L."/>
            <person name="Zaremba-Niedzwiedzka K."/>
            <person name="Martijn J."/>
            <person name="Lind A.E."/>
            <person name="van Eijk R."/>
            <person name="Schleper C."/>
            <person name="Guy L."/>
            <person name="Ettema T.J."/>
        </authorList>
    </citation>
    <scope>NUCLEOTIDE SEQUENCE</scope>
</reference>
<sequence length="96" mass="11415">MKLPYPEYPSEPPTADQEMEMLEKSNRQLEKQIKELRISHIKEQEKKDYYRRKLKIAEHSLLRFIDEGPETGLTLHGVVDICLETFQTLNNMKKPE</sequence>
<accession>A0A0F9DUR8</accession>
<organism evidence="2">
    <name type="scientific">marine sediment metagenome</name>
    <dbReference type="NCBI Taxonomy" id="412755"/>
    <lineage>
        <taxon>unclassified sequences</taxon>
        <taxon>metagenomes</taxon>
        <taxon>ecological metagenomes</taxon>
    </lineage>
</organism>
<keyword evidence="1" id="KW-0175">Coiled coil</keyword>
<proteinExistence type="predicted"/>
<gene>
    <name evidence="2" type="ORF">LCGC14_2154570</name>
</gene>
<name>A0A0F9DUR8_9ZZZZ</name>
<evidence type="ECO:0000313" key="2">
    <source>
        <dbReference type="EMBL" id="KKL65479.1"/>
    </source>
</evidence>
<feature type="coiled-coil region" evidence="1">
    <location>
        <begin position="15"/>
        <end position="46"/>
    </location>
</feature>
<dbReference type="EMBL" id="LAZR01027516">
    <property type="protein sequence ID" value="KKL65479.1"/>
    <property type="molecule type" value="Genomic_DNA"/>
</dbReference>
<evidence type="ECO:0008006" key="3">
    <source>
        <dbReference type="Google" id="ProtNLM"/>
    </source>
</evidence>
<comment type="caution">
    <text evidence="2">The sequence shown here is derived from an EMBL/GenBank/DDBJ whole genome shotgun (WGS) entry which is preliminary data.</text>
</comment>
<dbReference type="AlphaFoldDB" id="A0A0F9DUR8"/>